<evidence type="ECO:0000313" key="3">
    <source>
        <dbReference type="RefSeq" id="XP_015888200.2"/>
    </source>
</evidence>
<feature type="region of interest" description="Disordered" evidence="1">
    <location>
        <begin position="228"/>
        <end position="271"/>
    </location>
</feature>
<dbReference type="FunCoup" id="A0A6P4A3J4">
    <property type="interactions" value="1680"/>
</dbReference>
<gene>
    <name evidence="3" type="primary">LOC107423184</name>
</gene>
<name>A0A6P4A3J4_ZIZJJ</name>
<dbReference type="AlphaFoldDB" id="A0A6P4A3J4"/>
<dbReference type="InParanoid" id="A0A6P4A3J4"/>
<dbReference type="PANTHER" id="PTHR35986">
    <property type="entry name" value="EXPRESSED PROTEIN"/>
    <property type="match status" value="1"/>
</dbReference>
<dbReference type="KEGG" id="zju:107423184"/>
<feature type="region of interest" description="Disordered" evidence="1">
    <location>
        <begin position="153"/>
        <end position="202"/>
    </location>
</feature>
<dbReference type="GeneID" id="107423184"/>
<reference evidence="3" key="1">
    <citation type="submission" date="2025-08" db="UniProtKB">
        <authorList>
            <consortium name="RefSeq"/>
        </authorList>
    </citation>
    <scope>IDENTIFICATION</scope>
    <source>
        <tissue evidence="3">Seedling</tissue>
    </source>
</reference>
<dbReference type="PANTHER" id="PTHR35986:SF1">
    <property type="entry name" value="OS10G0430800 PROTEIN"/>
    <property type="match status" value="1"/>
</dbReference>
<keyword evidence="2" id="KW-1185">Reference proteome</keyword>
<evidence type="ECO:0000256" key="1">
    <source>
        <dbReference type="SAM" id="MobiDB-lite"/>
    </source>
</evidence>
<dbReference type="Proteomes" id="UP001652623">
    <property type="component" value="Chromosome 3"/>
</dbReference>
<feature type="compositionally biased region" description="Basic residues" evidence="1">
    <location>
        <begin position="245"/>
        <end position="260"/>
    </location>
</feature>
<proteinExistence type="predicted"/>
<sequence>MAETLFELEQVLLAKKEKLTPQEANILLNCRSKAVKNFTVGALVGAGIGWTATPRLSRLLRVYLSGGAAAFLGLWRFGRSLNSCVDHILELDGSRIQRELANIMATKHGDDPWIMQLMSRRFYSEKVYDDSTSDQPKIRWRYRNFYSDDIINGQRTHENDSHSNFQGDSRRDSQINNLGNSQSESSNTRTHSRNNSDKRRINLEPNQAMSSGIDVMADPLDCLFGYPGTKEEVNCPNTSTTTSRMHTRNRKRSHRRHRMRHHDDSLDAQVV</sequence>
<organism evidence="2 3">
    <name type="scientific">Ziziphus jujuba</name>
    <name type="common">Chinese jujube</name>
    <name type="synonym">Ziziphus sativa</name>
    <dbReference type="NCBI Taxonomy" id="326968"/>
    <lineage>
        <taxon>Eukaryota</taxon>
        <taxon>Viridiplantae</taxon>
        <taxon>Streptophyta</taxon>
        <taxon>Embryophyta</taxon>
        <taxon>Tracheophyta</taxon>
        <taxon>Spermatophyta</taxon>
        <taxon>Magnoliopsida</taxon>
        <taxon>eudicotyledons</taxon>
        <taxon>Gunneridae</taxon>
        <taxon>Pentapetalae</taxon>
        <taxon>rosids</taxon>
        <taxon>fabids</taxon>
        <taxon>Rosales</taxon>
        <taxon>Rhamnaceae</taxon>
        <taxon>Paliureae</taxon>
        <taxon>Ziziphus</taxon>
    </lineage>
</organism>
<evidence type="ECO:0000313" key="2">
    <source>
        <dbReference type="Proteomes" id="UP001652623"/>
    </source>
</evidence>
<accession>A0A6P4A3J4</accession>
<dbReference type="RefSeq" id="XP_015888200.2">
    <property type="nucleotide sequence ID" value="XM_016032714.4"/>
</dbReference>
<protein>
    <submittedName>
        <fullName evidence="3">Uncharacterized protein LOC107423184</fullName>
    </submittedName>
</protein>